<keyword evidence="2" id="KW-1185">Reference proteome</keyword>
<name>A0A2Q4T1Z2_CAEJA</name>
<proteinExistence type="predicted"/>
<dbReference type="AlphaFoldDB" id="A0A2Q4T1Z2"/>
<accession>A0A2Q4T1Z2</accession>
<organism evidence="1 2">
    <name type="scientific">Caenorhabditis japonica</name>
    <dbReference type="NCBI Taxonomy" id="281687"/>
    <lineage>
        <taxon>Eukaryota</taxon>
        <taxon>Metazoa</taxon>
        <taxon>Ecdysozoa</taxon>
        <taxon>Nematoda</taxon>
        <taxon>Chromadorea</taxon>
        <taxon>Rhabditida</taxon>
        <taxon>Rhabditina</taxon>
        <taxon>Rhabditomorpha</taxon>
        <taxon>Rhabditoidea</taxon>
        <taxon>Rhabditidae</taxon>
        <taxon>Peloderinae</taxon>
        <taxon>Caenorhabditis</taxon>
    </lineage>
</organism>
<dbReference type="EnsemblMetazoa" id="CJA37471.1">
    <property type="protein sequence ID" value="CJA37471.1"/>
    <property type="gene ID" value="WBGene00213318"/>
</dbReference>
<evidence type="ECO:0000313" key="1">
    <source>
        <dbReference type="EnsemblMetazoa" id="CJA35605.1"/>
    </source>
</evidence>
<dbReference type="EnsemblMetazoa" id="CJA35605.1">
    <property type="protein sequence ID" value="CJA35605.1"/>
    <property type="gene ID" value="WBGene00211452"/>
</dbReference>
<reference evidence="1" key="2">
    <citation type="submission" date="2022-06" db="UniProtKB">
        <authorList>
            <consortium name="EnsemblMetazoa"/>
        </authorList>
    </citation>
    <scope>IDENTIFICATION</scope>
    <source>
        <strain evidence="1">DF5081</strain>
    </source>
</reference>
<dbReference type="InParanoid" id="A0A2Q4T1Z2"/>
<dbReference type="Proteomes" id="UP000005237">
    <property type="component" value="Unassembled WGS sequence"/>
</dbReference>
<evidence type="ECO:0000313" key="2">
    <source>
        <dbReference type="Proteomes" id="UP000005237"/>
    </source>
</evidence>
<reference evidence="2" key="1">
    <citation type="submission" date="2010-08" db="EMBL/GenBank/DDBJ databases">
        <authorList>
            <consortium name="Caenorhabditis japonica Sequencing Consortium"/>
            <person name="Wilson R.K."/>
        </authorList>
    </citation>
    <scope>NUCLEOTIDE SEQUENCE [LARGE SCALE GENOMIC DNA]</scope>
    <source>
        <strain evidence="2">DF5081</strain>
    </source>
</reference>
<sequence length="109" mass="12383">MIYLILQTTLIDSESRLLSAFVYPDQITILTTAQHTFGRNATCLYFDCNREEIPGSRFDSNVVPITAVTCPRRYGAEFVSLSFNESEQPQEPIPLTFRVFEDGTPQTIQ</sequence>
<protein>
    <submittedName>
        <fullName evidence="1">Uncharacterized protein</fullName>
    </submittedName>
</protein>